<dbReference type="Proteomes" id="UP000007978">
    <property type="component" value="Chromosome 3"/>
</dbReference>
<dbReference type="Gene3D" id="1.25.40.20">
    <property type="entry name" value="Ankyrin repeat-containing domain"/>
    <property type="match status" value="4"/>
</dbReference>
<feature type="repeat" description="ANK" evidence="3">
    <location>
        <begin position="579"/>
        <end position="603"/>
    </location>
</feature>
<feature type="repeat" description="ANK" evidence="3">
    <location>
        <begin position="307"/>
        <end position="339"/>
    </location>
</feature>
<keyword evidence="2 3" id="KW-0040">ANK repeat</keyword>
<evidence type="ECO:0000313" key="6">
    <source>
        <dbReference type="EMBL" id="EKJ75877.1"/>
    </source>
</evidence>
<dbReference type="InterPro" id="IPR002110">
    <property type="entry name" value="Ankyrin_rpt"/>
</dbReference>
<dbReference type="PRINTS" id="PR01415">
    <property type="entry name" value="ANKYRIN"/>
</dbReference>
<dbReference type="RefSeq" id="XP_009255450.1">
    <property type="nucleotide sequence ID" value="XM_009257175.1"/>
</dbReference>
<dbReference type="GeneID" id="20362675"/>
<dbReference type="Pfam" id="PF13637">
    <property type="entry name" value="Ank_4"/>
    <property type="match status" value="1"/>
</dbReference>
<organism evidence="6 7">
    <name type="scientific">Fusarium pseudograminearum (strain CS3096)</name>
    <name type="common">Wheat and barley crown-rot fungus</name>
    <dbReference type="NCBI Taxonomy" id="1028729"/>
    <lineage>
        <taxon>Eukaryota</taxon>
        <taxon>Fungi</taxon>
        <taxon>Dikarya</taxon>
        <taxon>Ascomycota</taxon>
        <taxon>Pezizomycotina</taxon>
        <taxon>Sordariomycetes</taxon>
        <taxon>Hypocreomycetidae</taxon>
        <taxon>Hypocreales</taxon>
        <taxon>Nectriaceae</taxon>
        <taxon>Fusarium</taxon>
    </lineage>
</organism>
<feature type="repeat" description="ANK" evidence="3">
    <location>
        <begin position="712"/>
        <end position="744"/>
    </location>
</feature>
<feature type="region of interest" description="Disordered" evidence="4">
    <location>
        <begin position="651"/>
        <end position="675"/>
    </location>
</feature>
<feature type="repeat" description="ANK" evidence="3">
    <location>
        <begin position="107"/>
        <end position="139"/>
    </location>
</feature>
<dbReference type="Pfam" id="PF06985">
    <property type="entry name" value="HET"/>
    <property type="match status" value="1"/>
</dbReference>
<feature type="repeat" description="ANK" evidence="3">
    <location>
        <begin position="910"/>
        <end position="942"/>
    </location>
</feature>
<dbReference type="PANTHER" id="PTHR24171">
    <property type="entry name" value="ANKYRIN REPEAT DOMAIN-CONTAINING PROTEIN 39-RELATED"/>
    <property type="match status" value="1"/>
</dbReference>
<protein>
    <recommendedName>
        <fullName evidence="5">Heterokaryon incompatibility domain-containing protein</fullName>
    </recommendedName>
</protein>
<evidence type="ECO:0000256" key="1">
    <source>
        <dbReference type="ARBA" id="ARBA00022737"/>
    </source>
</evidence>
<proteinExistence type="predicted"/>
<comment type="caution">
    <text evidence="6">The sequence shown here is derived from an EMBL/GenBank/DDBJ whole genome shotgun (WGS) entry which is preliminary data.</text>
</comment>
<evidence type="ECO:0000256" key="3">
    <source>
        <dbReference type="PROSITE-ProRule" id="PRU00023"/>
    </source>
</evidence>
<dbReference type="PROSITE" id="PS50088">
    <property type="entry name" value="ANK_REPEAT"/>
    <property type="match status" value="17"/>
</dbReference>
<dbReference type="eggNOG" id="KOG4177">
    <property type="taxonomic scope" value="Eukaryota"/>
</dbReference>
<dbReference type="PROSITE" id="PS50297">
    <property type="entry name" value="ANK_REP_REGION"/>
    <property type="match status" value="14"/>
</dbReference>
<dbReference type="KEGG" id="fpu:FPSE_04057"/>
<feature type="repeat" description="ANK" evidence="3">
    <location>
        <begin position="480"/>
        <end position="512"/>
    </location>
</feature>
<feature type="repeat" description="ANK" evidence="3">
    <location>
        <begin position="140"/>
        <end position="172"/>
    </location>
</feature>
<feature type="repeat" description="ANK" evidence="3">
    <location>
        <begin position="513"/>
        <end position="545"/>
    </location>
</feature>
<dbReference type="PANTHER" id="PTHR24171:SF9">
    <property type="entry name" value="ANKYRIN REPEAT DOMAIN-CONTAINING PROTEIN 39"/>
    <property type="match status" value="1"/>
</dbReference>
<keyword evidence="7" id="KW-1185">Reference proteome</keyword>
<evidence type="ECO:0000256" key="4">
    <source>
        <dbReference type="SAM" id="MobiDB-lite"/>
    </source>
</evidence>
<name>K3VLS3_FUSPC</name>
<dbReference type="Pfam" id="PF12796">
    <property type="entry name" value="Ank_2"/>
    <property type="match status" value="7"/>
</dbReference>
<dbReference type="EMBL" id="AFNW01000081">
    <property type="protein sequence ID" value="EKJ75877.1"/>
    <property type="molecule type" value="Genomic_DNA"/>
</dbReference>
<feature type="repeat" description="ANK" evidence="3">
    <location>
        <begin position="173"/>
        <end position="205"/>
    </location>
</feature>
<dbReference type="SMART" id="SM00248">
    <property type="entry name" value="ANK"/>
    <property type="match status" value="24"/>
</dbReference>
<feature type="repeat" description="ANK" evidence="3">
    <location>
        <begin position="546"/>
        <end position="578"/>
    </location>
</feature>
<dbReference type="InterPro" id="IPR010730">
    <property type="entry name" value="HET"/>
</dbReference>
<reference evidence="6 7" key="1">
    <citation type="journal article" date="2012" name="PLoS Pathog.">
        <title>Comparative pathogenomics reveals horizontally acquired novel virulence genes in fungi infecting cereal hosts.</title>
        <authorList>
            <person name="Gardiner D.M."/>
            <person name="McDonald M.C."/>
            <person name="Covarelli L."/>
            <person name="Solomon P.S."/>
            <person name="Rusu A.G."/>
            <person name="Marshall M."/>
            <person name="Kazan K."/>
            <person name="Chakraborty S."/>
            <person name="McDonald B.A."/>
            <person name="Manners J.M."/>
        </authorList>
    </citation>
    <scope>NUCLEOTIDE SEQUENCE [LARGE SCALE GENOMIC DNA]</scope>
    <source>
        <strain evidence="6 7">CS3096</strain>
    </source>
</reference>
<feature type="repeat" description="ANK" evidence="3">
    <location>
        <begin position="340"/>
        <end position="372"/>
    </location>
</feature>
<dbReference type="InterPro" id="IPR036770">
    <property type="entry name" value="Ankyrin_rpt-contain_sf"/>
</dbReference>
<feature type="domain" description="Heterokaryon incompatibility" evidence="5">
    <location>
        <begin position="1029"/>
        <end position="1194"/>
    </location>
</feature>
<keyword evidence="1" id="KW-0677">Repeat</keyword>
<feature type="repeat" description="ANK" evidence="3">
    <location>
        <begin position="206"/>
        <end position="238"/>
    </location>
</feature>
<gene>
    <name evidence="6" type="ORF">FPSE_04057</name>
</gene>
<accession>K3VLS3</accession>
<sequence>MEPLHLSASQTLICTDIPVTSDLGQALCRGGYSVDGESLNKDEALIWAIMEDQTELVKAIVKDGVNIDLGSGPLQTPTLSIAAGFGSTEIISILMDAGASLEKTNTVCQSPLHTAAWLGKIEAFELLCDFGADTKYTSNYGVTPLHYAASRGFCDIIQLLFDRNIDVDCRDDEESTPLLFAIQEGQIQAVQLLIKLGADIGLQDKNGNTALHHAAYNDHETILKYLIELGVDLAAINNDGYSVLSLAARSKAQNVVNYIVQLEDVDVNQQDHLSAIVPLISAAMSGSLDIARLLVENGALLEVSNSDGNTPLHHASAYGHPEVARFLLEKGANIESRNNNQKTPFLLAALSGQVRVVRLLAEHGADRDARDSDGFCALHYAFVSQNNLLLRCLLVLGVDMEVEFLQGSTVLERANMMGRTEIVSYLVEFGANTMLKGKEKCTVPQRSPNDQLITCSKHGNMAQIMRLLDQGVDVNVLNTSGRSAISVAAEYGHRCLIDLLLERGALLNLQDSNGETALWWASQCNHIGVVQRLLEMGADTDLSDSDGNSPLCVACQKGLVDIAKRLLEAGSNPNVMTAYSMTPLFLAANANHVEVVGLLIDKGDVTLEHIVQAVKGGSRPDVVANMTRYLDDRYGHQILNRLGLEKHLEDANEGVSSTNDTDAPRQKNDTNPADDCDDLIYGDQLASAASKGLVPAMNRLLKAGANVNGSKRAAVPLIWAVRQNQLRAAQALIESGAQIDSVDHLGDTALCLAAQQGNKTIIDLLCKHHANIEHKGWMTSTPLTFAVKGGHADAVEILLDRGAKIEVGDSNLAHPLEVAASEGFEPIIDVLIRKGVNMRMVGRTGRTPLLHAVIGGQRHVAQTLLKNGAGYDLIPGSKFSPLAQAVFSGQAVMVELLAKHGADINHLENTDQTPLIIAAQSGKDMVVQSLIDMGADLDGKDDEGRTALSYAKENGHQSTVKLLLQAQTLRREGQYLKKAEEQRKDPKTSFEYRPLPKGFIRVLELQPGQKGNVVCFSLIQVELSESPSFEALSYEWKGKVGTVPTRCDGDRILVTPNCYTALETLRSKTETKNLWIDAICINQRDNSERGIQVSMMYEIYSKANSVLMWIGEERDDSDLAFASIPVLSLAMEQVRKSPYFIPVSIGQGNNKDLLLGLPEIRHLTEQLNVDPKTWEAWYKLCRRSYFTRAWIFQEIILAGPRGTVMCGTRRVSWDTFKSALQAYSELQIDYCLSMDAIIVIDAHFRLLRWLTFEVALFIMSTFEVVDPRDKIFAALGLAFGSGRQDQPWNPVQVPKEDYNKSVEEVFIHANRYVISYDGGEDLWALLDPINQSITTGGKIILPSWVFDFSKPPISIDHPFPTDSADYHVMLRGRPMTTQTSLHVNGYVIDQVNCKVPITKDESTVDVVKTVIRYVAASGRGVYDPSPTIGRHSAQSGSDEDLGKGYSRTNLAALLSTLMELHDCPTDDDMSSAAYVAWRLITDNETSEISKAPLDLLQDGIQAWEKSSKESDVFDLDICSKMECRHRYDYDLVYTDKGYFGLAPRRDGDEGLVLTIIGGCEDLVLLRRKASGGDTWYEYVSKVYMYGWTKDKIKTVEDLGDDLEEVRFEIR</sequence>
<feature type="repeat" description="ANK" evidence="3">
    <location>
        <begin position="877"/>
        <end position="909"/>
    </location>
</feature>
<feature type="repeat" description="ANK" evidence="3">
    <location>
        <begin position="844"/>
        <end position="876"/>
    </location>
</feature>
<feature type="repeat" description="ANK" evidence="3">
    <location>
        <begin position="274"/>
        <end position="306"/>
    </location>
</feature>
<dbReference type="OrthoDB" id="195446at2759"/>
<feature type="repeat" description="ANK" evidence="3">
    <location>
        <begin position="778"/>
        <end position="810"/>
    </location>
</feature>
<feature type="repeat" description="ANK" evidence="3">
    <location>
        <begin position="406"/>
        <end position="438"/>
    </location>
</feature>
<evidence type="ECO:0000259" key="5">
    <source>
        <dbReference type="Pfam" id="PF06985"/>
    </source>
</evidence>
<evidence type="ECO:0000256" key="2">
    <source>
        <dbReference type="ARBA" id="ARBA00023043"/>
    </source>
</evidence>
<evidence type="ECO:0000313" key="7">
    <source>
        <dbReference type="Proteomes" id="UP000007978"/>
    </source>
</evidence>
<dbReference type="HOGENOM" id="CLU_241867_0_0_1"/>
<dbReference type="SUPFAM" id="SSF48403">
    <property type="entry name" value="Ankyrin repeat"/>
    <property type="match status" value="3"/>
</dbReference>
<dbReference type="Pfam" id="PF00023">
    <property type="entry name" value="Ank"/>
    <property type="match status" value="2"/>
</dbReference>